<evidence type="ECO:0000313" key="2">
    <source>
        <dbReference type="Proteomes" id="UP000534294"/>
    </source>
</evidence>
<sequence length="87" mass="9052">MEIWKAEIGKLKWLERGIHSAVVRRGCDAGCPLMTSPVSVGGGVAGRMAVVMSGCGMNPALRGEGGVRWGGRGVLAPLQGAADLMRF</sequence>
<proteinExistence type="predicted"/>
<reference evidence="1 2" key="1">
    <citation type="submission" date="2020-08" db="EMBL/GenBank/DDBJ databases">
        <title>Genomic Encyclopedia of Type Strains, Phase IV (KMG-IV): sequencing the most valuable type-strain genomes for metagenomic binning, comparative biology and taxonomic classification.</title>
        <authorList>
            <person name="Goeker M."/>
        </authorList>
    </citation>
    <scope>NUCLEOTIDE SEQUENCE [LARGE SCALE GENOMIC DNA]</scope>
    <source>
        <strain evidence="1 2">DSM 12251</strain>
    </source>
</reference>
<gene>
    <name evidence="1" type="ORF">HNQ64_004880</name>
</gene>
<dbReference type="EMBL" id="JACHIF010000016">
    <property type="protein sequence ID" value="MBB5040592.1"/>
    <property type="molecule type" value="Genomic_DNA"/>
</dbReference>
<dbReference type="AlphaFoldDB" id="A0A7W8DSK1"/>
<name>A0A7W8DSK1_9BACT</name>
<protein>
    <submittedName>
        <fullName evidence="1">Uncharacterized protein</fullName>
    </submittedName>
</protein>
<accession>A0A7W8DSK1</accession>
<evidence type="ECO:0000313" key="1">
    <source>
        <dbReference type="EMBL" id="MBB5040592.1"/>
    </source>
</evidence>
<keyword evidence="2" id="KW-1185">Reference proteome</keyword>
<organism evidence="1 2">
    <name type="scientific">Prosthecobacter dejongeii</name>
    <dbReference type="NCBI Taxonomy" id="48465"/>
    <lineage>
        <taxon>Bacteria</taxon>
        <taxon>Pseudomonadati</taxon>
        <taxon>Verrucomicrobiota</taxon>
        <taxon>Verrucomicrobiia</taxon>
        <taxon>Verrucomicrobiales</taxon>
        <taxon>Verrucomicrobiaceae</taxon>
        <taxon>Prosthecobacter</taxon>
    </lineage>
</organism>
<comment type="caution">
    <text evidence="1">The sequence shown here is derived from an EMBL/GenBank/DDBJ whole genome shotgun (WGS) entry which is preliminary data.</text>
</comment>
<dbReference type="Proteomes" id="UP000534294">
    <property type="component" value="Unassembled WGS sequence"/>
</dbReference>